<organism evidence="2 3">
    <name type="scientific">Kipferlia bialata</name>
    <dbReference type="NCBI Taxonomy" id="797122"/>
    <lineage>
        <taxon>Eukaryota</taxon>
        <taxon>Metamonada</taxon>
        <taxon>Carpediemonas-like organisms</taxon>
        <taxon>Kipferlia</taxon>
    </lineage>
</organism>
<dbReference type="InterPro" id="IPR018490">
    <property type="entry name" value="cNMP-bd_dom_sf"/>
</dbReference>
<feature type="domain" description="Cyclic nucleotide-binding" evidence="1">
    <location>
        <begin position="1"/>
        <end position="80"/>
    </location>
</feature>
<evidence type="ECO:0000259" key="1">
    <source>
        <dbReference type="PROSITE" id="PS50042"/>
    </source>
</evidence>
<dbReference type="InterPro" id="IPR050503">
    <property type="entry name" value="cAMP-dep_PK_reg_su-like"/>
</dbReference>
<evidence type="ECO:0000313" key="2">
    <source>
        <dbReference type="EMBL" id="GIQ90706.1"/>
    </source>
</evidence>
<dbReference type="InterPro" id="IPR000595">
    <property type="entry name" value="cNMP-bd_dom"/>
</dbReference>
<dbReference type="CDD" id="cd00038">
    <property type="entry name" value="CAP_ED"/>
    <property type="match status" value="1"/>
</dbReference>
<evidence type="ECO:0000313" key="3">
    <source>
        <dbReference type="Proteomes" id="UP000265618"/>
    </source>
</evidence>
<name>A0A9K3D891_9EUKA</name>
<dbReference type="GO" id="GO:0005829">
    <property type="term" value="C:cytosol"/>
    <property type="evidence" value="ECO:0007669"/>
    <property type="project" value="TreeGrafter"/>
</dbReference>
<dbReference type="AlphaFoldDB" id="A0A9K3D891"/>
<dbReference type="GO" id="GO:0030552">
    <property type="term" value="F:cAMP binding"/>
    <property type="evidence" value="ECO:0007669"/>
    <property type="project" value="TreeGrafter"/>
</dbReference>
<comment type="caution">
    <text evidence="2">The sequence shown here is derived from an EMBL/GenBank/DDBJ whole genome shotgun (WGS) entry which is preliminary data.</text>
</comment>
<dbReference type="PROSITE" id="PS50042">
    <property type="entry name" value="CNMP_BINDING_3"/>
    <property type="match status" value="1"/>
</dbReference>
<protein>
    <recommendedName>
        <fullName evidence="1">Cyclic nucleotide-binding domain-containing protein</fullName>
    </recommendedName>
</protein>
<accession>A0A9K3D891</accession>
<dbReference type="EMBL" id="BDIP01006545">
    <property type="protein sequence ID" value="GIQ90706.1"/>
    <property type="molecule type" value="Genomic_DNA"/>
</dbReference>
<dbReference type="PANTHER" id="PTHR11635:SF152">
    <property type="entry name" value="CAMP-DEPENDENT PROTEIN KINASE TYPE I REGULATORY SUBUNIT-RELATED"/>
    <property type="match status" value="1"/>
</dbReference>
<sequence>EYGSKFFVMKEGTVAVFRDETEVNTLSAPSTFGEAALLTSLPRNATIRVTSEQAKCAYLDREAFLNLLGPLADLVSRKVT</sequence>
<feature type="non-terminal residue" evidence="2">
    <location>
        <position position="1"/>
    </location>
</feature>
<dbReference type="InterPro" id="IPR014710">
    <property type="entry name" value="RmlC-like_jellyroll"/>
</dbReference>
<dbReference type="Proteomes" id="UP000265618">
    <property type="component" value="Unassembled WGS sequence"/>
</dbReference>
<proteinExistence type="predicted"/>
<keyword evidence="3" id="KW-1185">Reference proteome</keyword>
<dbReference type="PRINTS" id="PR00103">
    <property type="entry name" value="CAMPKINASE"/>
</dbReference>
<dbReference type="Gene3D" id="2.60.120.10">
    <property type="entry name" value="Jelly Rolls"/>
    <property type="match status" value="1"/>
</dbReference>
<dbReference type="GO" id="GO:0004862">
    <property type="term" value="F:cAMP-dependent protein kinase inhibitor activity"/>
    <property type="evidence" value="ECO:0007669"/>
    <property type="project" value="TreeGrafter"/>
</dbReference>
<dbReference type="PANTHER" id="PTHR11635">
    <property type="entry name" value="CAMP-DEPENDENT PROTEIN KINASE REGULATORY CHAIN"/>
    <property type="match status" value="1"/>
</dbReference>
<dbReference type="OrthoDB" id="417078at2759"/>
<dbReference type="GO" id="GO:0005952">
    <property type="term" value="C:cAMP-dependent protein kinase complex"/>
    <property type="evidence" value="ECO:0007669"/>
    <property type="project" value="InterPro"/>
</dbReference>
<dbReference type="GO" id="GO:0034236">
    <property type="term" value="F:protein kinase A catalytic subunit binding"/>
    <property type="evidence" value="ECO:0007669"/>
    <property type="project" value="TreeGrafter"/>
</dbReference>
<reference evidence="2 3" key="1">
    <citation type="journal article" date="2018" name="PLoS ONE">
        <title>The draft genome of Kipferlia bialata reveals reductive genome evolution in fornicate parasites.</title>
        <authorList>
            <person name="Tanifuji G."/>
            <person name="Takabayashi S."/>
            <person name="Kume K."/>
            <person name="Takagi M."/>
            <person name="Nakayama T."/>
            <person name="Kamikawa R."/>
            <person name="Inagaki Y."/>
            <person name="Hashimoto T."/>
        </authorList>
    </citation>
    <scope>NUCLEOTIDE SEQUENCE [LARGE SCALE GENOMIC DNA]</scope>
    <source>
        <strain evidence="2">NY0173</strain>
    </source>
</reference>
<dbReference type="SUPFAM" id="SSF51206">
    <property type="entry name" value="cAMP-binding domain-like"/>
    <property type="match status" value="1"/>
</dbReference>
<dbReference type="Pfam" id="PF00027">
    <property type="entry name" value="cNMP_binding"/>
    <property type="match status" value="1"/>
</dbReference>
<gene>
    <name evidence="2" type="ORF">KIPB_013597</name>
</gene>